<proteinExistence type="predicted"/>
<dbReference type="PATRIC" id="fig|157838.3.peg.2220"/>
<dbReference type="PANTHER" id="PTHR37297:SF1">
    <property type="entry name" value="PROTEIN NRDI"/>
    <property type="match status" value="1"/>
</dbReference>
<accession>A0A0Q3WX47</accession>
<organism evidence="1 2">
    <name type="scientific">Heyndrickxia shackletonii</name>
    <dbReference type="NCBI Taxonomy" id="157838"/>
    <lineage>
        <taxon>Bacteria</taxon>
        <taxon>Bacillati</taxon>
        <taxon>Bacillota</taxon>
        <taxon>Bacilli</taxon>
        <taxon>Bacillales</taxon>
        <taxon>Bacillaceae</taxon>
        <taxon>Heyndrickxia</taxon>
    </lineage>
</organism>
<gene>
    <name evidence="1" type="ORF">AN964_10100</name>
</gene>
<dbReference type="Proteomes" id="UP000051888">
    <property type="component" value="Unassembled WGS sequence"/>
</dbReference>
<dbReference type="EMBL" id="LJJC01000004">
    <property type="protein sequence ID" value="KQL53815.1"/>
    <property type="molecule type" value="Genomic_DNA"/>
</dbReference>
<dbReference type="STRING" id="157838.AN964_10100"/>
<name>A0A0Q3WX47_9BACI</name>
<protein>
    <submittedName>
        <fullName evidence="1">Ribonucleotide reductase stimulatory protein</fullName>
    </submittedName>
</protein>
<evidence type="ECO:0000313" key="1">
    <source>
        <dbReference type="EMBL" id="KQL53815.1"/>
    </source>
</evidence>
<dbReference type="Gene3D" id="3.40.50.360">
    <property type="match status" value="1"/>
</dbReference>
<dbReference type="SUPFAM" id="SSF52218">
    <property type="entry name" value="Flavoproteins"/>
    <property type="match status" value="1"/>
</dbReference>
<dbReference type="PANTHER" id="PTHR37297">
    <property type="entry name" value="PROTEIN NRDI"/>
    <property type="match status" value="1"/>
</dbReference>
<dbReference type="RefSeq" id="WP_055739549.1">
    <property type="nucleotide sequence ID" value="NZ_JAAIWL010000001.1"/>
</dbReference>
<dbReference type="Pfam" id="PF07972">
    <property type="entry name" value="Flavodoxin_NdrI"/>
    <property type="match status" value="1"/>
</dbReference>
<dbReference type="InterPro" id="IPR004465">
    <property type="entry name" value="RNR_NrdI"/>
</dbReference>
<keyword evidence="2" id="KW-1185">Reference proteome</keyword>
<reference evidence="1 2" key="1">
    <citation type="submission" date="2015-09" db="EMBL/GenBank/DDBJ databases">
        <title>Genome sequencing project for genomic taxonomy and phylogenomics of Bacillus-like bacteria.</title>
        <authorList>
            <person name="Liu B."/>
            <person name="Wang J."/>
            <person name="Zhu Y."/>
            <person name="Liu G."/>
            <person name="Chen Q."/>
            <person name="Chen Z."/>
            <person name="Lan J."/>
            <person name="Che J."/>
            <person name="Ge C."/>
            <person name="Shi H."/>
            <person name="Pan Z."/>
            <person name="Liu X."/>
        </authorList>
    </citation>
    <scope>NUCLEOTIDE SEQUENCE [LARGE SCALE GENOMIC DNA]</scope>
    <source>
        <strain evidence="1 2">LMG 18435</strain>
    </source>
</reference>
<dbReference type="OrthoDB" id="350535at2"/>
<dbReference type="InterPro" id="IPR029039">
    <property type="entry name" value="Flavoprotein-like_sf"/>
</dbReference>
<evidence type="ECO:0000313" key="2">
    <source>
        <dbReference type="Proteomes" id="UP000051888"/>
    </source>
</evidence>
<sequence>MLIVYLSLTGNVRNFIKRIDMDSLEINYTNPLIEVTEDFVVIVPTYDDDITEIISIFIDYKNNMNHLIGFVGSGSLNYNDKFCFNAKDLSMKYNKPLLFTFEASGTESDVLKFKKEVKKFGITCTK</sequence>
<dbReference type="NCBIfam" id="TIGR00333">
    <property type="entry name" value="nrdI"/>
    <property type="match status" value="1"/>
</dbReference>
<dbReference type="AlphaFoldDB" id="A0A0Q3WX47"/>
<dbReference type="GO" id="GO:0010181">
    <property type="term" value="F:FMN binding"/>
    <property type="evidence" value="ECO:0007669"/>
    <property type="project" value="InterPro"/>
</dbReference>
<comment type="caution">
    <text evidence="1">The sequence shown here is derived from an EMBL/GenBank/DDBJ whole genome shotgun (WGS) entry which is preliminary data.</text>
</comment>
<dbReference type="PIRSF" id="PIRSF005087">
    <property type="entry name" value="NrdI"/>
    <property type="match status" value="1"/>
</dbReference>